<keyword evidence="3" id="KW-1185">Reference proteome</keyword>
<dbReference type="HOGENOM" id="CLU_2879297_0_0_11"/>
<evidence type="ECO:0000256" key="1">
    <source>
        <dbReference type="SAM" id="MobiDB-lite"/>
    </source>
</evidence>
<feature type="region of interest" description="Disordered" evidence="1">
    <location>
        <begin position="29"/>
        <end position="49"/>
    </location>
</feature>
<evidence type="ECO:0000313" key="2">
    <source>
        <dbReference type="EMBL" id="CAJ60848.1"/>
    </source>
</evidence>
<dbReference type="KEGG" id="fal:FRAAL2199"/>
<name>Q0RNN8_FRAAA</name>
<organism evidence="2 3">
    <name type="scientific">Frankia alni (strain DSM 45986 / CECT 9034 / ACN14a)</name>
    <dbReference type="NCBI Taxonomy" id="326424"/>
    <lineage>
        <taxon>Bacteria</taxon>
        <taxon>Bacillati</taxon>
        <taxon>Actinomycetota</taxon>
        <taxon>Actinomycetes</taxon>
        <taxon>Frankiales</taxon>
        <taxon>Frankiaceae</taxon>
        <taxon>Frankia</taxon>
    </lineage>
</organism>
<dbReference type="Proteomes" id="UP000000657">
    <property type="component" value="Chromosome"/>
</dbReference>
<dbReference type="AlphaFoldDB" id="Q0RNN8"/>
<sequence length="63" mass="6806">MIAPPRTVRAPPRIAEAEVCHPRRVAEGDLTGEGCRRGPGASAHRRRRCAGKAVTKRTCQEGT</sequence>
<reference evidence="2 3" key="1">
    <citation type="journal article" date="2007" name="Genome Res.">
        <title>Genome characteristics of facultatively symbiotic Frankia sp. strains reflect host range and host plant biogeography.</title>
        <authorList>
            <person name="Normand P."/>
            <person name="Lapierre P."/>
            <person name="Tisa L.S."/>
            <person name="Gogarten J.P."/>
            <person name="Alloisio N."/>
            <person name="Bagnarol E."/>
            <person name="Bassi C.A."/>
            <person name="Berry A.M."/>
            <person name="Bickhart D.M."/>
            <person name="Choisne N."/>
            <person name="Couloux A."/>
            <person name="Cournoyer B."/>
            <person name="Cruveiller S."/>
            <person name="Daubin V."/>
            <person name="Demange N."/>
            <person name="Francino M.P."/>
            <person name="Goltsman E."/>
            <person name="Huang Y."/>
            <person name="Kopp O.R."/>
            <person name="Labarre L."/>
            <person name="Lapidus A."/>
            <person name="Lavire C."/>
            <person name="Marechal J."/>
            <person name="Martinez M."/>
            <person name="Mastronunzio J.E."/>
            <person name="Mullin B.C."/>
            <person name="Niemann J."/>
            <person name="Pujic P."/>
            <person name="Rawnsley T."/>
            <person name="Rouy Z."/>
            <person name="Schenowitz C."/>
            <person name="Sellstedt A."/>
            <person name="Tavares F."/>
            <person name="Tomkins J.P."/>
            <person name="Vallenet D."/>
            <person name="Valverde C."/>
            <person name="Wall L.G."/>
            <person name="Wang Y."/>
            <person name="Medigue C."/>
            <person name="Benson D.R."/>
        </authorList>
    </citation>
    <scope>NUCLEOTIDE SEQUENCE [LARGE SCALE GENOMIC DNA]</scope>
    <source>
        <strain evidence="3">DSM 45986 / CECT 9034 / ACN14a</strain>
    </source>
</reference>
<gene>
    <name evidence="2" type="ordered locus">FRAAL2199</name>
</gene>
<accession>Q0RNN8</accession>
<dbReference type="STRING" id="326424.FRAAL2199"/>
<dbReference type="EMBL" id="CT573213">
    <property type="protein sequence ID" value="CAJ60848.1"/>
    <property type="molecule type" value="Genomic_DNA"/>
</dbReference>
<evidence type="ECO:0000313" key="3">
    <source>
        <dbReference type="Proteomes" id="UP000000657"/>
    </source>
</evidence>
<protein>
    <submittedName>
        <fullName evidence="2">Uncharacterized protein</fullName>
    </submittedName>
</protein>
<proteinExistence type="predicted"/>